<dbReference type="OrthoDB" id="5342507at2759"/>
<accession>S8AFD9</accession>
<dbReference type="Proteomes" id="UP000015100">
    <property type="component" value="Unassembled WGS sequence"/>
</dbReference>
<proteinExistence type="predicted"/>
<gene>
    <name evidence="3" type="ORF">H072_4479</name>
</gene>
<dbReference type="EMBL" id="AQGS01000231">
    <property type="protein sequence ID" value="EPS41629.1"/>
    <property type="molecule type" value="Genomic_DNA"/>
</dbReference>
<feature type="transmembrane region" description="Helical" evidence="2">
    <location>
        <begin position="78"/>
        <end position="98"/>
    </location>
</feature>
<evidence type="ECO:0000256" key="1">
    <source>
        <dbReference type="SAM" id="MobiDB-lite"/>
    </source>
</evidence>
<dbReference type="HOGENOM" id="CLU_606930_0_0_1"/>
<organism evidence="3 4">
    <name type="scientific">Dactylellina haptotyla (strain CBS 200.50)</name>
    <name type="common">Nematode-trapping fungus</name>
    <name type="synonym">Monacrosporium haptotylum</name>
    <dbReference type="NCBI Taxonomy" id="1284197"/>
    <lineage>
        <taxon>Eukaryota</taxon>
        <taxon>Fungi</taxon>
        <taxon>Dikarya</taxon>
        <taxon>Ascomycota</taxon>
        <taxon>Pezizomycotina</taxon>
        <taxon>Orbiliomycetes</taxon>
        <taxon>Orbiliales</taxon>
        <taxon>Orbiliaceae</taxon>
        <taxon>Dactylellina</taxon>
    </lineage>
</organism>
<feature type="region of interest" description="Disordered" evidence="1">
    <location>
        <begin position="414"/>
        <end position="451"/>
    </location>
</feature>
<evidence type="ECO:0000256" key="2">
    <source>
        <dbReference type="SAM" id="Phobius"/>
    </source>
</evidence>
<keyword evidence="2" id="KW-1133">Transmembrane helix</keyword>
<evidence type="ECO:0000313" key="4">
    <source>
        <dbReference type="Proteomes" id="UP000015100"/>
    </source>
</evidence>
<feature type="compositionally biased region" description="Gly residues" evidence="1">
    <location>
        <begin position="421"/>
        <end position="434"/>
    </location>
</feature>
<name>S8AFD9_DACHA</name>
<reference evidence="4" key="2">
    <citation type="submission" date="2013-04" db="EMBL/GenBank/DDBJ databases">
        <title>Genomic mechanisms accounting for the adaptation to parasitism in nematode-trapping fungi.</title>
        <authorList>
            <person name="Ahren D.G."/>
        </authorList>
    </citation>
    <scope>NUCLEOTIDE SEQUENCE [LARGE SCALE GENOMIC DNA]</scope>
    <source>
        <strain evidence="4">CBS 200.50</strain>
    </source>
</reference>
<evidence type="ECO:0000313" key="3">
    <source>
        <dbReference type="EMBL" id="EPS41629.1"/>
    </source>
</evidence>
<feature type="transmembrane region" description="Helical" evidence="2">
    <location>
        <begin position="133"/>
        <end position="154"/>
    </location>
</feature>
<protein>
    <recommendedName>
        <fullName evidence="5">MARVEL domain-containing protein</fullName>
    </recommendedName>
</protein>
<evidence type="ECO:0008006" key="5">
    <source>
        <dbReference type="Google" id="ProtNLM"/>
    </source>
</evidence>
<keyword evidence="2" id="KW-0812">Transmembrane</keyword>
<feature type="transmembrane region" description="Helical" evidence="2">
    <location>
        <begin position="7"/>
        <end position="31"/>
    </location>
</feature>
<sequence>MAIIAKLLATILRCAQVLAALFNTGVTTYFIVGLSNRKLIDGNGKALAVEIISAAGLLWAVFALVFSICLLQKSFFQFFSVFGDLAFVGGFIAVTILLKDAFSGPCSSNNITVGWLQRGGSHLNTNCELIKGIFIVSIALCVLFFLSVFTAFLAHRASKKDRAYGPSPANNYTHGRGKRSKKDRDIEDAAIVGPALAPPAVDNRVSHESKYTDITEKTNGDLQTGTTGAAGREYLAPRGYAATDTTVSPIPSTSNLHSKEHSHAGQYAMAGALVGGAAAAHHHHKKGAYGPNDTLPNHPGPEDHTTERIPTVEDPERLGTMNTYGTANTMYSELDNTTTTGPPSAYGTPGQYPGSRGAVQPTAFYPAAQANANPHFYSSEMDAGGYGFPPQEPQELSTKPYEEYPTPITPMADHNRNEVGFGYGNGPGMTGGGSNQVSTLPEMGREDGRRF</sequence>
<feature type="region of interest" description="Disordered" evidence="1">
    <location>
        <begin position="278"/>
        <end position="308"/>
    </location>
</feature>
<comment type="caution">
    <text evidence="3">The sequence shown here is derived from an EMBL/GenBank/DDBJ whole genome shotgun (WGS) entry which is preliminary data.</text>
</comment>
<keyword evidence="2" id="KW-0472">Membrane</keyword>
<feature type="transmembrane region" description="Helical" evidence="2">
    <location>
        <begin position="51"/>
        <end position="71"/>
    </location>
</feature>
<dbReference type="AlphaFoldDB" id="S8AFD9"/>
<reference evidence="3 4" key="1">
    <citation type="journal article" date="2013" name="PLoS Genet.">
        <title>Genomic mechanisms accounting for the adaptation to parasitism in nematode-trapping fungi.</title>
        <authorList>
            <person name="Meerupati T."/>
            <person name="Andersson K.M."/>
            <person name="Friman E."/>
            <person name="Kumar D."/>
            <person name="Tunlid A."/>
            <person name="Ahren D."/>
        </authorList>
    </citation>
    <scope>NUCLEOTIDE SEQUENCE [LARGE SCALE GENOMIC DNA]</scope>
    <source>
        <strain evidence="3 4">CBS 200.50</strain>
    </source>
</reference>
<keyword evidence="4" id="KW-1185">Reference proteome</keyword>
<feature type="region of interest" description="Disordered" evidence="1">
    <location>
        <begin position="161"/>
        <end position="184"/>
    </location>
</feature>
<dbReference type="STRING" id="1284197.S8AFD9"/>
<dbReference type="OMA" id="LGTMNTY"/>
<dbReference type="eggNOG" id="ENOG502SP9C">
    <property type="taxonomic scope" value="Eukaryota"/>
</dbReference>